<protein>
    <submittedName>
        <fullName evidence="3">Uncharacterized protein</fullName>
    </submittedName>
</protein>
<organism evidence="3 4">
    <name type="scientific">Actinomycetospora cinnamomea</name>
    <dbReference type="NCBI Taxonomy" id="663609"/>
    <lineage>
        <taxon>Bacteria</taxon>
        <taxon>Bacillati</taxon>
        <taxon>Actinomycetota</taxon>
        <taxon>Actinomycetes</taxon>
        <taxon>Pseudonocardiales</taxon>
        <taxon>Pseudonocardiaceae</taxon>
        <taxon>Actinomycetospora</taxon>
    </lineage>
</organism>
<keyword evidence="2" id="KW-0812">Transmembrane</keyword>
<dbReference type="EMBL" id="QEKW01000008">
    <property type="protein sequence ID" value="PVZ08545.1"/>
    <property type="molecule type" value="Genomic_DNA"/>
</dbReference>
<evidence type="ECO:0000256" key="1">
    <source>
        <dbReference type="SAM" id="MobiDB-lite"/>
    </source>
</evidence>
<comment type="caution">
    <text evidence="3">The sequence shown here is derived from an EMBL/GenBank/DDBJ whole genome shotgun (WGS) entry which is preliminary data.</text>
</comment>
<feature type="transmembrane region" description="Helical" evidence="2">
    <location>
        <begin position="104"/>
        <end position="122"/>
    </location>
</feature>
<feature type="region of interest" description="Disordered" evidence="1">
    <location>
        <begin position="1"/>
        <end position="60"/>
    </location>
</feature>
<dbReference type="Proteomes" id="UP000245639">
    <property type="component" value="Unassembled WGS sequence"/>
</dbReference>
<keyword evidence="2" id="KW-0472">Membrane</keyword>
<feature type="transmembrane region" description="Helical" evidence="2">
    <location>
        <begin position="129"/>
        <end position="150"/>
    </location>
</feature>
<keyword evidence="2" id="KW-1133">Transmembrane helix</keyword>
<dbReference type="AlphaFoldDB" id="A0A2U1F8M6"/>
<dbReference type="RefSeq" id="WP_133251933.1">
    <property type="nucleotide sequence ID" value="NZ_QEKW01000008.1"/>
</dbReference>
<feature type="compositionally biased region" description="Basic and acidic residues" evidence="1">
    <location>
        <begin position="1"/>
        <end position="15"/>
    </location>
</feature>
<reference evidence="3 4" key="1">
    <citation type="submission" date="2018-04" db="EMBL/GenBank/DDBJ databases">
        <title>Genomic Encyclopedia of Type Strains, Phase IV (KMG-IV): sequencing the most valuable type-strain genomes for metagenomic binning, comparative biology and taxonomic classification.</title>
        <authorList>
            <person name="Goeker M."/>
        </authorList>
    </citation>
    <scope>NUCLEOTIDE SEQUENCE [LARGE SCALE GENOMIC DNA]</scope>
    <source>
        <strain evidence="3 4">DSM 45771</strain>
    </source>
</reference>
<proteinExistence type="predicted"/>
<evidence type="ECO:0000313" key="4">
    <source>
        <dbReference type="Proteomes" id="UP000245639"/>
    </source>
</evidence>
<evidence type="ECO:0000313" key="3">
    <source>
        <dbReference type="EMBL" id="PVZ08545.1"/>
    </source>
</evidence>
<feature type="transmembrane region" description="Helical" evidence="2">
    <location>
        <begin position="69"/>
        <end position="92"/>
    </location>
</feature>
<keyword evidence="4" id="KW-1185">Reference proteome</keyword>
<gene>
    <name evidence="3" type="ORF">C8D89_108142</name>
</gene>
<evidence type="ECO:0000256" key="2">
    <source>
        <dbReference type="SAM" id="Phobius"/>
    </source>
</evidence>
<feature type="compositionally biased region" description="Pro residues" evidence="1">
    <location>
        <begin position="35"/>
        <end position="45"/>
    </location>
</feature>
<accession>A0A2U1F8M6</accession>
<name>A0A2U1F8M6_9PSEU</name>
<sequence length="152" mass="15685">MSHARPEPPERRPWPPREAPTRPYGGGTPRRGRRPTPPSGFPAPAPGFSTAGIPRAERRDRLARPRRRLVGLARVLAGGLVVLAVVVLLAPSLLGGPGPGTDTVVGHVVGAVLAVGATAVAAHPRTPSGPAVAAAAAVPALLLVVLWSFWWA</sequence>